<dbReference type="PROSITE" id="PS50011">
    <property type="entry name" value="PROTEIN_KINASE_DOM"/>
    <property type="match status" value="1"/>
</dbReference>
<dbReference type="Pfam" id="PF00069">
    <property type="entry name" value="Pkinase"/>
    <property type="match status" value="1"/>
</dbReference>
<keyword evidence="7" id="KW-0677">Repeat</keyword>
<keyword evidence="11" id="KW-1133">Transmembrane helix</keyword>
<feature type="domain" description="Protein kinase" evidence="16">
    <location>
        <begin position="28"/>
        <end position="286"/>
    </location>
</feature>
<keyword evidence="5" id="KW-0808">Transferase</keyword>
<evidence type="ECO:0000256" key="11">
    <source>
        <dbReference type="ARBA" id="ARBA00022989"/>
    </source>
</evidence>
<dbReference type="SUPFAM" id="SSF52058">
    <property type="entry name" value="L domain-like"/>
    <property type="match status" value="1"/>
</dbReference>
<evidence type="ECO:0000256" key="12">
    <source>
        <dbReference type="ARBA" id="ARBA00023136"/>
    </source>
</evidence>
<protein>
    <recommendedName>
        <fullName evidence="2">non-specific serine/threonine protein kinase</fullName>
        <ecNumber evidence="2">2.7.11.1</ecNumber>
    </recommendedName>
</protein>
<evidence type="ECO:0000256" key="6">
    <source>
        <dbReference type="ARBA" id="ARBA00022692"/>
    </source>
</evidence>
<feature type="compositionally biased region" description="Polar residues" evidence="15">
    <location>
        <begin position="303"/>
        <end position="318"/>
    </location>
</feature>
<evidence type="ECO:0000256" key="1">
    <source>
        <dbReference type="ARBA" id="ARBA00004370"/>
    </source>
</evidence>
<evidence type="ECO:0000256" key="13">
    <source>
        <dbReference type="ARBA" id="ARBA00047899"/>
    </source>
</evidence>
<proteinExistence type="predicted"/>
<organism evidence="17 18">
    <name type="scientific">Gossypium arboreum</name>
    <name type="common">Tree cotton</name>
    <name type="synonym">Gossypium nanking</name>
    <dbReference type="NCBI Taxonomy" id="29729"/>
    <lineage>
        <taxon>Eukaryota</taxon>
        <taxon>Viridiplantae</taxon>
        <taxon>Streptophyta</taxon>
        <taxon>Embryophyta</taxon>
        <taxon>Tracheophyta</taxon>
        <taxon>Spermatophyta</taxon>
        <taxon>Magnoliopsida</taxon>
        <taxon>eudicotyledons</taxon>
        <taxon>Gunneridae</taxon>
        <taxon>Pentapetalae</taxon>
        <taxon>rosids</taxon>
        <taxon>malvids</taxon>
        <taxon>Malvales</taxon>
        <taxon>Malvaceae</taxon>
        <taxon>Malvoideae</taxon>
        <taxon>Gossypium</taxon>
    </lineage>
</organism>
<evidence type="ECO:0000256" key="10">
    <source>
        <dbReference type="ARBA" id="ARBA00022840"/>
    </source>
</evidence>
<feature type="compositionally biased region" description="Basic and acidic residues" evidence="15">
    <location>
        <begin position="489"/>
        <end position="498"/>
    </location>
</feature>
<dbReference type="InterPro" id="IPR032675">
    <property type="entry name" value="LRR_dom_sf"/>
</dbReference>
<dbReference type="InterPro" id="IPR050588">
    <property type="entry name" value="WNK_Ser-Thr_kinase"/>
</dbReference>
<keyword evidence="3" id="KW-0723">Serine/threonine-protein kinase</keyword>
<dbReference type="SMART" id="SM00220">
    <property type="entry name" value="S_TKc"/>
    <property type="match status" value="1"/>
</dbReference>
<keyword evidence="18" id="KW-1185">Reference proteome</keyword>
<dbReference type="EMBL" id="JARKNE010000007">
    <property type="protein sequence ID" value="KAK5817773.1"/>
    <property type="molecule type" value="Genomic_DNA"/>
</dbReference>
<dbReference type="Proteomes" id="UP001358586">
    <property type="component" value="Chromosome 7"/>
</dbReference>
<dbReference type="PANTHER" id="PTHR13902">
    <property type="entry name" value="SERINE/THREONINE-PROTEIN KINASE WNK WITH NO LYSINE -RELATED"/>
    <property type="match status" value="1"/>
</dbReference>
<evidence type="ECO:0000256" key="5">
    <source>
        <dbReference type="ARBA" id="ARBA00022679"/>
    </source>
</evidence>
<dbReference type="Pfam" id="PF00560">
    <property type="entry name" value="LRR_1"/>
    <property type="match status" value="2"/>
</dbReference>
<evidence type="ECO:0000256" key="14">
    <source>
        <dbReference type="ARBA" id="ARBA00048679"/>
    </source>
</evidence>
<keyword evidence="4" id="KW-0433">Leucine-rich repeat</keyword>
<dbReference type="Gene3D" id="3.80.10.10">
    <property type="entry name" value="Ribonuclease Inhibitor"/>
    <property type="match status" value="3"/>
</dbReference>
<evidence type="ECO:0000256" key="3">
    <source>
        <dbReference type="ARBA" id="ARBA00022527"/>
    </source>
</evidence>
<feature type="compositionally biased region" description="Basic and acidic residues" evidence="15">
    <location>
        <begin position="507"/>
        <end position="520"/>
    </location>
</feature>
<dbReference type="Pfam" id="PF13855">
    <property type="entry name" value="LRR_8"/>
    <property type="match status" value="1"/>
</dbReference>
<dbReference type="InterPro" id="IPR024678">
    <property type="entry name" value="Kinase_OSR1/WNK_CCT"/>
</dbReference>
<evidence type="ECO:0000256" key="7">
    <source>
        <dbReference type="ARBA" id="ARBA00022737"/>
    </source>
</evidence>
<keyword evidence="6" id="KW-0812">Transmembrane</keyword>
<dbReference type="SMART" id="SM00369">
    <property type="entry name" value="LRR_TYP"/>
    <property type="match status" value="3"/>
</dbReference>
<gene>
    <name evidence="17" type="ORF">PVK06_022701</name>
</gene>
<dbReference type="Gene3D" id="1.10.510.10">
    <property type="entry name" value="Transferase(Phosphotransferase) domain 1"/>
    <property type="match status" value="1"/>
</dbReference>
<dbReference type="PRINTS" id="PR00019">
    <property type="entry name" value="LEURICHRPT"/>
</dbReference>
<dbReference type="InterPro" id="IPR011009">
    <property type="entry name" value="Kinase-like_dom_sf"/>
</dbReference>
<comment type="subcellular location">
    <subcellularLocation>
        <location evidence="1">Membrane</location>
    </subcellularLocation>
</comment>
<reference evidence="17 18" key="1">
    <citation type="submission" date="2023-03" db="EMBL/GenBank/DDBJ databases">
        <title>WGS of Gossypium arboreum.</title>
        <authorList>
            <person name="Yu D."/>
        </authorList>
    </citation>
    <scope>NUCLEOTIDE SEQUENCE [LARGE SCALE GENOMIC DNA]</scope>
    <source>
        <tissue evidence="17">Leaf</tissue>
    </source>
</reference>
<dbReference type="Gene3D" id="3.10.20.90">
    <property type="entry name" value="Phosphatidylinositol 3-kinase Catalytic Subunit, Chain A, domain 1"/>
    <property type="match status" value="1"/>
</dbReference>
<feature type="region of interest" description="Disordered" evidence="15">
    <location>
        <begin position="489"/>
        <end position="536"/>
    </location>
</feature>
<comment type="catalytic activity">
    <reaction evidence="14">
        <text>L-seryl-[protein] + ATP = O-phospho-L-seryl-[protein] + ADP + H(+)</text>
        <dbReference type="Rhea" id="RHEA:17989"/>
        <dbReference type="Rhea" id="RHEA-COMP:9863"/>
        <dbReference type="Rhea" id="RHEA-COMP:11604"/>
        <dbReference type="ChEBI" id="CHEBI:15378"/>
        <dbReference type="ChEBI" id="CHEBI:29999"/>
        <dbReference type="ChEBI" id="CHEBI:30616"/>
        <dbReference type="ChEBI" id="CHEBI:83421"/>
        <dbReference type="ChEBI" id="CHEBI:456216"/>
        <dbReference type="EC" id="2.7.11.1"/>
    </reaction>
</comment>
<comment type="catalytic activity">
    <reaction evidence="13">
        <text>L-threonyl-[protein] + ATP = O-phospho-L-threonyl-[protein] + ADP + H(+)</text>
        <dbReference type="Rhea" id="RHEA:46608"/>
        <dbReference type="Rhea" id="RHEA-COMP:11060"/>
        <dbReference type="Rhea" id="RHEA-COMP:11605"/>
        <dbReference type="ChEBI" id="CHEBI:15378"/>
        <dbReference type="ChEBI" id="CHEBI:30013"/>
        <dbReference type="ChEBI" id="CHEBI:30616"/>
        <dbReference type="ChEBI" id="CHEBI:61977"/>
        <dbReference type="ChEBI" id="CHEBI:456216"/>
        <dbReference type="EC" id="2.7.11.1"/>
    </reaction>
</comment>
<comment type="caution">
    <text evidence="17">The sequence shown here is derived from an EMBL/GenBank/DDBJ whole genome shotgun (WGS) entry which is preliminary data.</text>
</comment>
<evidence type="ECO:0000256" key="8">
    <source>
        <dbReference type="ARBA" id="ARBA00022741"/>
    </source>
</evidence>
<dbReference type="InterPro" id="IPR001611">
    <property type="entry name" value="Leu-rich_rpt"/>
</dbReference>
<dbReference type="InterPro" id="IPR008271">
    <property type="entry name" value="Ser/Thr_kinase_AS"/>
</dbReference>
<evidence type="ECO:0000256" key="15">
    <source>
        <dbReference type="SAM" id="MobiDB-lite"/>
    </source>
</evidence>
<evidence type="ECO:0000256" key="4">
    <source>
        <dbReference type="ARBA" id="ARBA00022614"/>
    </source>
</evidence>
<keyword evidence="10" id="KW-0067">ATP-binding</keyword>
<dbReference type="InterPro" id="IPR003591">
    <property type="entry name" value="Leu-rich_rpt_typical-subtyp"/>
</dbReference>
<accession>A0ABR0P979</accession>
<evidence type="ECO:0000259" key="16">
    <source>
        <dbReference type="PROSITE" id="PS50011"/>
    </source>
</evidence>
<dbReference type="Pfam" id="PF12202">
    <property type="entry name" value="OSR1_C"/>
    <property type="match status" value="1"/>
</dbReference>
<evidence type="ECO:0000313" key="18">
    <source>
        <dbReference type="Proteomes" id="UP001358586"/>
    </source>
</evidence>
<feature type="region of interest" description="Disordered" evidence="15">
    <location>
        <begin position="282"/>
        <end position="332"/>
    </location>
</feature>
<dbReference type="PROSITE" id="PS00108">
    <property type="entry name" value="PROTEIN_KINASE_ST"/>
    <property type="match status" value="1"/>
</dbReference>
<evidence type="ECO:0000256" key="2">
    <source>
        <dbReference type="ARBA" id="ARBA00012513"/>
    </source>
</evidence>
<evidence type="ECO:0000313" key="17">
    <source>
        <dbReference type="EMBL" id="KAK5817773.1"/>
    </source>
</evidence>
<dbReference type="Gene3D" id="3.30.200.20">
    <property type="entry name" value="Phosphorylase Kinase, domain 1"/>
    <property type="match status" value="1"/>
</dbReference>
<keyword evidence="9" id="KW-0418">Kinase</keyword>
<sequence>MPPETTSDQERDDSDVEFVEVDPTGRYGRYKEVLGRGAFKKVYKAFDELEGIEVAWNQVKVTDLLRNSEDLERLYSEVHLLKTLKHKNIIKFYNSWVDTKNENINFITEIFTSGTLRQYRKKHKHVDLRALKKWSKQILEGLLYLHSHDPPVIHRDLKCDNIFVNGNQGEVKIGDLGLAAILRQARSAHSVIGTPEFMAPELYEEEYNELVDIYAFGMCLLELVTFEYPYVECTNAAQIFKKVTSGIKPASLAKVTDPGVKLFIEKCIAKASERLSAKELLGDPFLQPDEENDSVGRSLRPKAQSSSDSTSDPTNFRGNSKDLQSETSVDVKVQGQRKDVNTIFLKLRITDSTGQIRNIHFPFDIEADTATAVASEMVEELDLTDQDVPTISEMIESEIRSHIPNWVPNETPTDCFGEIANSGNCISENKGDGTSSPVRLSLERLPSGRRYWSDPPKAASGNSPASFGVSHIASRVDFVADNLVELDEQSHDSYKSEGKINSSTSLERPDNEFTHHNGKDDNDDSNGTQSSLKENCKPLKDTESVVRVTTETLESMLVKQQMEIDELKKQHRLTISDFLKELTPETREKVVATYTPLLLRSASVLFVKFDYLCWELINLQEFPVYGYSAAMKNLIVMNKSSVLVFLLVGLFVLCECEDEDQFLPVSPMVKKEQEALYSAIQGFVGNSWNGSDLYPDPCGWTPIQGVYCDLLDGYWHVTVLNIGLVFDNSLQCSPNAKFTHHLFELIHLRSLSFFHCFSSPRDNPIRIPSSNWERLSNSLESLEFRSNGGLIGTIPVSISYLKKLRSLVLLENGLIGDLPIELGNLVNLKQLVLAGNKFTGQIPPSLGGLTELLIMDLSRNSLTGTLMLTFGCNLTSLLKLDLSNNKLEGKIPEGIGRLKNATLLDLGRNKFSGGLIQSFQRLVSLKEMVISNNPLGGDLMGVEWGKLQNLEILDLSSMGLTGLVPESMAGMKKLRYLGLNDNSLTGNLSPKLASLPCLNALYVNDNNLTGKLEFAVGFYKKMGRKFRAWNNSNLCYQPEMIPSSSSSSHGLNGVKLC</sequence>
<evidence type="ECO:0000256" key="9">
    <source>
        <dbReference type="ARBA" id="ARBA00022777"/>
    </source>
</evidence>
<keyword evidence="8" id="KW-0547">Nucleotide-binding</keyword>
<keyword evidence="12" id="KW-0472">Membrane</keyword>
<dbReference type="SUPFAM" id="SSF56112">
    <property type="entry name" value="Protein kinase-like (PK-like)"/>
    <property type="match status" value="1"/>
</dbReference>
<dbReference type="InterPro" id="IPR000719">
    <property type="entry name" value="Prot_kinase_dom"/>
</dbReference>
<name>A0ABR0P979_GOSAR</name>
<dbReference type="CDD" id="cd13983">
    <property type="entry name" value="STKc_WNK"/>
    <property type="match status" value="1"/>
</dbReference>
<dbReference type="EC" id="2.7.11.1" evidence="2"/>